<keyword evidence="2" id="KW-1185">Reference proteome</keyword>
<gene>
    <name evidence="1" type="ORF">IW261DRAFT_1520205</name>
</gene>
<comment type="caution">
    <text evidence="1">The sequence shown here is derived from an EMBL/GenBank/DDBJ whole genome shotgun (WGS) entry which is preliminary data.</text>
</comment>
<evidence type="ECO:0000313" key="1">
    <source>
        <dbReference type="EMBL" id="KAK0467371.1"/>
    </source>
</evidence>
<dbReference type="Proteomes" id="UP001175227">
    <property type="component" value="Unassembled WGS sequence"/>
</dbReference>
<reference evidence="1" key="1">
    <citation type="submission" date="2023-06" db="EMBL/GenBank/DDBJ databases">
        <authorList>
            <consortium name="Lawrence Berkeley National Laboratory"/>
            <person name="Ahrendt S."/>
            <person name="Sahu N."/>
            <person name="Indic B."/>
            <person name="Wong-Bajracharya J."/>
            <person name="Merenyi Z."/>
            <person name="Ke H.-M."/>
            <person name="Monk M."/>
            <person name="Kocsube S."/>
            <person name="Drula E."/>
            <person name="Lipzen A."/>
            <person name="Balint B."/>
            <person name="Henrissat B."/>
            <person name="Andreopoulos B."/>
            <person name="Martin F.M."/>
            <person name="Harder C.B."/>
            <person name="Rigling D."/>
            <person name="Ford K.L."/>
            <person name="Foster G.D."/>
            <person name="Pangilinan J."/>
            <person name="Papanicolaou A."/>
            <person name="Barry K."/>
            <person name="LaButti K."/>
            <person name="Viragh M."/>
            <person name="Koriabine M."/>
            <person name="Yan M."/>
            <person name="Riley R."/>
            <person name="Champramary S."/>
            <person name="Plett K.L."/>
            <person name="Tsai I.J."/>
            <person name="Slot J."/>
            <person name="Sipos G."/>
            <person name="Plett J."/>
            <person name="Nagy L.G."/>
            <person name="Grigoriev I.V."/>
        </authorList>
    </citation>
    <scope>NUCLEOTIDE SEQUENCE</scope>
    <source>
        <strain evidence="1">ICMP 16352</strain>
    </source>
</reference>
<proteinExistence type="predicted"/>
<name>A0AA39NKL6_9AGAR</name>
<dbReference type="EMBL" id="JAUEPR010000079">
    <property type="protein sequence ID" value="KAK0467371.1"/>
    <property type="molecule type" value="Genomic_DNA"/>
</dbReference>
<organism evidence="1 2">
    <name type="scientific">Armillaria novae-zelandiae</name>
    <dbReference type="NCBI Taxonomy" id="153914"/>
    <lineage>
        <taxon>Eukaryota</taxon>
        <taxon>Fungi</taxon>
        <taxon>Dikarya</taxon>
        <taxon>Basidiomycota</taxon>
        <taxon>Agaricomycotina</taxon>
        <taxon>Agaricomycetes</taxon>
        <taxon>Agaricomycetidae</taxon>
        <taxon>Agaricales</taxon>
        <taxon>Marasmiineae</taxon>
        <taxon>Physalacriaceae</taxon>
        <taxon>Armillaria</taxon>
    </lineage>
</organism>
<evidence type="ECO:0000313" key="2">
    <source>
        <dbReference type="Proteomes" id="UP001175227"/>
    </source>
</evidence>
<protein>
    <submittedName>
        <fullName evidence="1">Uncharacterized protein</fullName>
    </submittedName>
</protein>
<sequence length="217" mass="24747">MDPQVKPMLFICSGCKNMDLASEPVAICHCGQFWCSQRCLGMTFRTHLTETPSLEHRFVDHYPRLCEGEIIKDPKQNCIGGVMFHQYRSAPKVVPVTFAFRRDDNGQIVDCIPQVDGFIPPAQLSYRRVGGRGSDLPFELWYYKNQMQLGVECPDSANDTIASLSGSSELDKLWYGSVIAVMLEKKGRLKTYTNVQYDHMSLFVRFFRSSMSPCMVY</sequence>
<dbReference type="AlphaFoldDB" id="A0AA39NKL6"/>
<accession>A0AA39NKL6</accession>